<dbReference type="EMBL" id="CAJOBC010003785">
    <property type="protein sequence ID" value="CAF3800318.1"/>
    <property type="molecule type" value="Genomic_DNA"/>
</dbReference>
<sequence>MAHTVNDEKHLKSCLSHIIDLVDKCLQNLKVKQRPPTPTTIPQPSNNSTAAGASDDVLLANSQLNNNINTFTLNADENQLLDELTSDIQGTLEQSLPHLSKICSNYVEDFLHSYHYDRGSRTFTSSLTMNVLCSFYSELKGLLAASEAFPAAFNGQLTIVKDFLKQYPMFKDKPGLWETTLLYSAARNNRFDIVKYLIEQVHCSVNAQNQRDMSYALDSQTTANFTPRPTAASTALHGACFNSHLPVVQYLVEHGADYFIKNQAYETPIMNGEHNPDIKQYFQDYLVLGYSAVQQHSPRLPDRPIMDEEQRPSSTPDCLWEYKPIQDREWYKFSSGEAHELHQALLPSKEEFQQQIHLKVRHGLYNISMIEFIRSGKSEQEPQKNMAWVRCRGSSILNFDCFSIWQLMLIQHPKLPSSGANLIPSLQIKQLPTLINSRFKLQLNTWYSCDAKTNSLLDDSMNYRRKQLIAVDIPFVDDQLQLNLQTFTFTNNVKTIAGHLRWIPKLISNSEQNKLKVVHIDNYQTMTNLQPIPLTTKHLKEVLHMKNANLNQTDVEQMDQDDDVIITPNDGGGNEGESDDDDNGGDSSSNKNNKISTTTANNGIWSVTDLNEENTVIQKPPSAVPVATTTAKNLQISPDSFFCETAGRLKQPPLIEKSNTTLNTEATADLTSKLESENQKLKEQIEQLKIEQQTQSQQKMTKEKEQQFQEQRERLDKLQQQFNEKKVLEQKLKDYSKQIKTVDYNNIELVVVQQYLWYKTDKILKYLNTKQRMDDYFVGKVPKMAFNDNNNNGEIFIVSVTGFQIHQDEFKLVLQRIQTLSNVTQSAKDYYQRQSTKSVETLTQILTQQIHQSQDWKYYTKYFFQLVREKSKEYVKLFDEYITKKSKQLIDQCIVDVEFQPWVELRKQTDKYMKNKSFTSELELLKQQALDEYIKLQVLSQQLKFDKKPSKRSTQVMNDFIDKVKQDFKTNQTYVGSEFKHFKLIPKLLQRIMLYYRCFYLQLPLYESAKELLEKIEQNTVITIATSTGSGKRALFEKE</sequence>
<feature type="compositionally biased region" description="Low complexity" evidence="5">
    <location>
        <begin position="585"/>
        <end position="594"/>
    </location>
</feature>
<dbReference type="Proteomes" id="UP000663829">
    <property type="component" value="Unassembled WGS sequence"/>
</dbReference>
<feature type="coiled-coil region" evidence="4">
    <location>
        <begin position="667"/>
        <end position="738"/>
    </location>
</feature>
<dbReference type="PROSITE" id="PS50297">
    <property type="entry name" value="ANK_REP_REGION"/>
    <property type="match status" value="1"/>
</dbReference>
<dbReference type="InterPro" id="IPR002110">
    <property type="entry name" value="Ankyrin_rpt"/>
</dbReference>
<evidence type="ECO:0000256" key="3">
    <source>
        <dbReference type="PROSITE-ProRule" id="PRU00023"/>
    </source>
</evidence>
<evidence type="ECO:0000256" key="1">
    <source>
        <dbReference type="ARBA" id="ARBA00022737"/>
    </source>
</evidence>
<comment type="caution">
    <text evidence="6">The sequence shown here is derived from an EMBL/GenBank/DDBJ whole genome shotgun (WGS) entry which is preliminary data.</text>
</comment>
<dbReference type="SMART" id="SM00248">
    <property type="entry name" value="ANK"/>
    <property type="match status" value="2"/>
</dbReference>
<evidence type="ECO:0000256" key="2">
    <source>
        <dbReference type="ARBA" id="ARBA00023043"/>
    </source>
</evidence>
<evidence type="ECO:0000313" key="8">
    <source>
        <dbReference type="Proteomes" id="UP000663829"/>
    </source>
</evidence>
<name>A0A814IZZ1_9BILA</name>
<dbReference type="PANTHER" id="PTHR24188:SF29">
    <property type="entry name" value="GH09064P"/>
    <property type="match status" value="1"/>
</dbReference>
<reference evidence="6" key="1">
    <citation type="submission" date="2021-02" db="EMBL/GenBank/DDBJ databases">
        <authorList>
            <person name="Nowell W R."/>
        </authorList>
    </citation>
    <scope>NUCLEOTIDE SEQUENCE</scope>
</reference>
<feature type="region of interest" description="Disordered" evidence="5">
    <location>
        <begin position="33"/>
        <end position="52"/>
    </location>
</feature>
<keyword evidence="2 3" id="KW-0040">ANK repeat</keyword>
<dbReference type="Pfam" id="PF12796">
    <property type="entry name" value="Ank_2"/>
    <property type="match status" value="1"/>
</dbReference>
<evidence type="ECO:0000313" key="6">
    <source>
        <dbReference type="EMBL" id="CAF1029368.1"/>
    </source>
</evidence>
<dbReference type="AlphaFoldDB" id="A0A814IZZ1"/>
<dbReference type="InterPro" id="IPR036770">
    <property type="entry name" value="Ankyrin_rpt-contain_sf"/>
</dbReference>
<feature type="region of interest" description="Disordered" evidence="5">
    <location>
        <begin position="552"/>
        <end position="598"/>
    </location>
</feature>
<protein>
    <submittedName>
        <fullName evidence="6">Uncharacterized protein</fullName>
    </submittedName>
</protein>
<dbReference type="SUPFAM" id="SSF48403">
    <property type="entry name" value="Ankyrin repeat"/>
    <property type="match status" value="1"/>
</dbReference>
<evidence type="ECO:0000313" key="7">
    <source>
        <dbReference type="EMBL" id="CAF3800318.1"/>
    </source>
</evidence>
<dbReference type="PANTHER" id="PTHR24188">
    <property type="entry name" value="ANKYRIN REPEAT PROTEIN"/>
    <property type="match status" value="1"/>
</dbReference>
<keyword evidence="4" id="KW-0175">Coiled coil</keyword>
<dbReference type="Gene3D" id="1.25.40.20">
    <property type="entry name" value="Ankyrin repeat-containing domain"/>
    <property type="match status" value="1"/>
</dbReference>
<feature type="repeat" description="ANK" evidence="3">
    <location>
        <begin position="231"/>
        <end position="263"/>
    </location>
</feature>
<evidence type="ECO:0000256" key="4">
    <source>
        <dbReference type="SAM" id="Coils"/>
    </source>
</evidence>
<dbReference type="EMBL" id="CAJNOQ010003785">
    <property type="protein sequence ID" value="CAF1029368.1"/>
    <property type="molecule type" value="Genomic_DNA"/>
</dbReference>
<evidence type="ECO:0000256" key="5">
    <source>
        <dbReference type="SAM" id="MobiDB-lite"/>
    </source>
</evidence>
<organism evidence="6 8">
    <name type="scientific">Didymodactylos carnosus</name>
    <dbReference type="NCBI Taxonomy" id="1234261"/>
    <lineage>
        <taxon>Eukaryota</taxon>
        <taxon>Metazoa</taxon>
        <taxon>Spiralia</taxon>
        <taxon>Gnathifera</taxon>
        <taxon>Rotifera</taxon>
        <taxon>Eurotatoria</taxon>
        <taxon>Bdelloidea</taxon>
        <taxon>Philodinida</taxon>
        <taxon>Philodinidae</taxon>
        <taxon>Didymodactylos</taxon>
    </lineage>
</organism>
<dbReference type="Proteomes" id="UP000681722">
    <property type="component" value="Unassembled WGS sequence"/>
</dbReference>
<keyword evidence="1" id="KW-0677">Repeat</keyword>
<accession>A0A814IZZ1</accession>
<keyword evidence="8" id="KW-1185">Reference proteome</keyword>
<dbReference type="PROSITE" id="PS50088">
    <property type="entry name" value="ANK_REPEAT"/>
    <property type="match status" value="1"/>
</dbReference>
<proteinExistence type="predicted"/>
<gene>
    <name evidence="6" type="ORF">GPM918_LOCUS15199</name>
    <name evidence="7" type="ORF">SRO942_LOCUS15199</name>
</gene>
<dbReference type="OrthoDB" id="10057496at2759"/>